<dbReference type="NCBIfam" id="TIGR03426">
    <property type="entry name" value="shape_MreD"/>
    <property type="match status" value="1"/>
</dbReference>
<evidence type="ECO:0000313" key="10">
    <source>
        <dbReference type="Proteomes" id="UP000562352"/>
    </source>
</evidence>
<dbReference type="Proteomes" id="UP000562352">
    <property type="component" value="Unassembled WGS sequence"/>
</dbReference>
<keyword evidence="7 8" id="KW-0472">Membrane</keyword>
<comment type="caution">
    <text evidence="9">The sequence shown here is derived from an EMBL/GenBank/DDBJ whole genome shotgun (WGS) entry which is preliminary data.</text>
</comment>
<protein>
    <submittedName>
        <fullName evidence="9">Rod shape-determining protein MreD</fullName>
    </submittedName>
</protein>
<evidence type="ECO:0000256" key="3">
    <source>
        <dbReference type="ARBA" id="ARBA00022475"/>
    </source>
</evidence>
<organism evidence="9 10">
    <name type="scientific">Planomonospora venezuelensis</name>
    <dbReference type="NCBI Taxonomy" id="1999"/>
    <lineage>
        <taxon>Bacteria</taxon>
        <taxon>Bacillati</taxon>
        <taxon>Actinomycetota</taxon>
        <taxon>Actinomycetes</taxon>
        <taxon>Streptosporangiales</taxon>
        <taxon>Streptosporangiaceae</taxon>
        <taxon>Planomonospora</taxon>
    </lineage>
</organism>
<evidence type="ECO:0000256" key="4">
    <source>
        <dbReference type="ARBA" id="ARBA00022692"/>
    </source>
</evidence>
<name>A0A841DF60_PLAVE</name>
<feature type="transmembrane region" description="Helical" evidence="8">
    <location>
        <begin position="36"/>
        <end position="63"/>
    </location>
</feature>
<keyword evidence="10" id="KW-1185">Reference proteome</keyword>
<evidence type="ECO:0000256" key="2">
    <source>
        <dbReference type="ARBA" id="ARBA00007776"/>
    </source>
</evidence>
<evidence type="ECO:0000256" key="1">
    <source>
        <dbReference type="ARBA" id="ARBA00004651"/>
    </source>
</evidence>
<dbReference type="InterPro" id="IPR007227">
    <property type="entry name" value="Cell_shape_determining_MreD"/>
</dbReference>
<evidence type="ECO:0000256" key="7">
    <source>
        <dbReference type="ARBA" id="ARBA00023136"/>
    </source>
</evidence>
<keyword evidence="6 8" id="KW-1133">Transmembrane helix</keyword>
<feature type="transmembrane region" description="Helical" evidence="8">
    <location>
        <begin position="6"/>
        <end position="24"/>
    </location>
</feature>
<evidence type="ECO:0000256" key="5">
    <source>
        <dbReference type="ARBA" id="ARBA00022960"/>
    </source>
</evidence>
<accession>A0A841DF60</accession>
<gene>
    <name evidence="9" type="ORF">FHS22_006237</name>
</gene>
<comment type="subcellular location">
    <subcellularLocation>
        <location evidence="1">Cell membrane</location>
        <topology evidence="1">Multi-pass membrane protein</topology>
    </subcellularLocation>
</comment>
<feature type="transmembrane region" description="Helical" evidence="8">
    <location>
        <begin position="134"/>
        <end position="154"/>
    </location>
</feature>
<dbReference type="RefSeq" id="WP_184947529.1">
    <property type="nucleotide sequence ID" value="NZ_BAAAWZ010000001.1"/>
</dbReference>
<dbReference type="EMBL" id="JACHJJ010000027">
    <property type="protein sequence ID" value="MBB5966938.1"/>
    <property type="molecule type" value="Genomic_DNA"/>
</dbReference>
<feature type="transmembrane region" description="Helical" evidence="8">
    <location>
        <begin position="69"/>
        <end position="89"/>
    </location>
</feature>
<reference evidence="9 10" key="1">
    <citation type="submission" date="2020-08" db="EMBL/GenBank/DDBJ databases">
        <title>Genomic Encyclopedia of Type Strains, Phase III (KMG-III): the genomes of soil and plant-associated and newly described type strains.</title>
        <authorList>
            <person name="Whitman W."/>
        </authorList>
    </citation>
    <scope>NUCLEOTIDE SEQUENCE [LARGE SCALE GENOMIC DNA]</scope>
    <source>
        <strain evidence="9 10">CECT 3303</strain>
    </source>
</reference>
<comment type="similarity">
    <text evidence="2">Belongs to the MreD family.</text>
</comment>
<dbReference type="GO" id="GO:0005886">
    <property type="term" value="C:plasma membrane"/>
    <property type="evidence" value="ECO:0007669"/>
    <property type="project" value="UniProtKB-SubCell"/>
</dbReference>
<dbReference type="AlphaFoldDB" id="A0A841DF60"/>
<keyword evidence="3" id="KW-1003">Cell membrane</keyword>
<evidence type="ECO:0000256" key="6">
    <source>
        <dbReference type="ARBA" id="ARBA00022989"/>
    </source>
</evidence>
<keyword evidence="5" id="KW-0133">Cell shape</keyword>
<sequence>MTRRDTTGLGLILAVMILQVTVVNRFSLPGGIAPDLVLLTVVGYALVAGAESGAVMGFAAGLLDDVLPPAAHVAGRHALVLCLVGYAAGRVLEIREDAGPVVALGCAAAGPLLAAVAGGLLGEVPAGAEVLGKLLPAAVAGNVLAAPPVVWAVARLVRGRARPRIVPRLGYTAVRSRS</sequence>
<dbReference type="Pfam" id="PF04093">
    <property type="entry name" value="MreD"/>
    <property type="match status" value="1"/>
</dbReference>
<keyword evidence="4 8" id="KW-0812">Transmembrane</keyword>
<dbReference type="GO" id="GO:0008360">
    <property type="term" value="P:regulation of cell shape"/>
    <property type="evidence" value="ECO:0007669"/>
    <property type="project" value="UniProtKB-KW"/>
</dbReference>
<proteinExistence type="inferred from homology"/>
<evidence type="ECO:0000256" key="8">
    <source>
        <dbReference type="SAM" id="Phobius"/>
    </source>
</evidence>
<feature type="transmembrane region" description="Helical" evidence="8">
    <location>
        <begin position="101"/>
        <end position="122"/>
    </location>
</feature>
<evidence type="ECO:0000313" key="9">
    <source>
        <dbReference type="EMBL" id="MBB5966938.1"/>
    </source>
</evidence>